<dbReference type="EMBL" id="VCEB01000606">
    <property type="protein sequence ID" value="KAB0353629.1"/>
    <property type="molecule type" value="Genomic_DNA"/>
</dbReference>
<dbReference type="Gene3D" id="1.20.1310.10">
    <property type="entry name" value="Cullin Repeats"/>
    <property type="match status" value="1"/>
</dbReference>
<dbReference type="EMBL" id="VCEB01000605">
    <property type="protein sequence ID" value="KAB0353631.1"/>
    <property type="molecule type" value="Genomic_DNA"/>
</dbReference>
<evidence type="ECO:0000259" key="2">
    <source>
        <dbReference type="Pfam" id="PF00888"/>
    </source>
</evidence>
<dbReference type="InterPro" id="IPR045093">
    <property type="entry name" value="Cullin"/>
</dbReference>
<evidence type="ECO:0000256" key="1">
    <source>
        <dbReference type="ARBA" id="ARBA00006019"/>
    </source>
</evidence>
<keyword evidence="7" id="KW-1185">Reference proteome</keyword>
<evidence type="ECO:0000313" key="6">
    <source>
        <dbReference type="EMBL" id="KAB0353631.1"/>
    </source>
</evidence>
<evidence type="ECO:0000313" key="5">
    <source>
        <dbReference type="EMBL" id="KAB0353629.1"/>
    </source>
</evidence>
<name>A0A5N3VYV6_MUNRE</name>
<dbReference type="FunFam" id="1.20.1310.10:FF:000010">
    <property type="entry name" value="Cullin 4B"/>
    <property type="match status" value="1"/>
</dbReference>
<dbReference type="PANTHER" id="PTHR11932">
    <property type="entry name" value="CULLIN"/>
    <property type="match status" value="1"/>
</dbReference>
<dbReference type="EMBL" id="VCEB01000607">
    <property type="protein sequence ID" value="KAB0353627.1"/>
    <property type="molecule type" value="Genomic_DNA"/>
</dbReference>
<dbReference type="GO" id="GO:0006511">
    <property type="term" value="P:ubiquitin-dependent protein catabolic process"/>
    <property type="evidence" value="ECO:0007669"/>
    <property type="project" value="InterPro"/>
</dbReference>
<comment type="similarity">
    <text evidence="1">Belongs to the cullin family.</text>
</comment>
<feature type="domain" description="Cullin N-terminal" evidence="2">
    <location>
        <begin position="65"/>
        <end position="166"/>
    </location>
</feature>
<dbReference type="AlphaFoldDB" id="A0A5N3VYV6"/>
<dbReference type="InterPro" id="IPR016159">
    <property type="entry name" value="Cullin_repeat-like_dom_sf"/>
</dbReference>
<feature type="non-terminal residue" evidence="3">
    <location>
        <position position="174"/>
    </location>
</feature>
<comment type="caution">
    <text evidence="3">The sequence shown here is derived from an EMBL/GenBank/DDBJ whole genome shotgun (WGS) entry which is preliminary data.</text>
</comment>
<evidence type="ECO:0000313" key="7">
    <source>
        <dbReference type="Proteomes" id="UP000326062"/>
    </source>
</evidence>
<dbReference type="InterPro" id="IPR001373">
    <property type="entry name" value="Cullin_N"/>
</dbReference>
<reference evidence="3 7" key="1">
    <citation type="submission" date="2019-06" db="EMBL/GenBank/DDBJ databases">
        <title>Discovery of a novel chromosome fission-fusion reversal in muntjac.</title>
        <authorList>
            <person name="Mudd A.B."/>
            <person name="Bredeson J.V."/>
            <person name="Baum R."/>
            <person name="Hockemeyer D."/>
            <person name="Rokhsar D.S."/>
        </authorList>
    </citation>
    <scope>NUCLEOTIDE SEQUENCE [LARGE SCALE GENOMIC DNA]</scope>
    <source>
        <strain evidence="3">UCam_UCB_Mr</strain>
        <tissue evidence="3">Fibroblast cell line</tissue>
    </source>
</reference>
<accession>A0A5N3VYV6</accession>
<sequence length="174" mass="19646">MADETPRKGSFSALVGHTNGLTKPASLAAAAVTAKPGGAGGSKKLVIKNFRDRPKLPDNYTQDTWQKLHEAVKAIQSSTSIRYNLEELYQAVENLCSHKVSPTLYQQLRQACEGHVQAQILQFREYPYSLDSVLFLKKINTCWQDHCRQMIMIRSIFLFLDRTYVLQNSTLPSI</sequence>
<dbReference type="Pfam" id="PF00888">
    <property type="entry name" value="Cullin"/>
    <property type="match status" value="1"/>
</dbReference>
<evidence type="ECO:0000313" key="3">
    <source>
        <dbReference type="EMBL" id="KAB0353624.1"/>
    </source>
</evidence>
<dbReference type="EMBL" id="VCEB01000608">
    <property type="protein sequence ID" value="KAB0353624.1"/>
    <property type="molecule type" value="Genomic_DNA"/>
</dbReference>
<evidence type="ECO:0000313" key="4">
    <source>
        <dbReference type="EMBL" id="KAB0353627.1"/>
    </source>
</evidence>
<dbReference type="SUPFAM" id="SSF74788">
    <property type="entry name" value="Cullin repeat-like"/>
    <property type="match status" value="1"/>
</dbReference>
<gene>
    <name evidence="6" type="ORF">FD755_023671</name>
    <name evidence="5" type="ORF">FD755_023673</name>
    <name evidence="4" type="ORF">FD755_023675</name>
    <name evidence="3" type="ORF">FD755_023676</name>
</gene>
<protein>
    <recommendedName>
        <fullName evidence="2">Cullin N-terminal domain-containing protein</fullName>
    </recommendedName>
</protein>
<organism evidence="3 7">
    <name type="scientific">Muntiacus reevesi</name>
    <name type="common">Reeves' muntjac</name>
    <name type="synonym">Cervus reevesi</name>
    <dbReference type="NCBI Taxonomy" id="9886"/>
    <lineage>
        <taxon>Eukaryota</taxon>
        <taxon>Metazoa</taxon>
        <taxon>Chordata</taxon>
        <taxon>Craniata</taxon>
        <taxon>Vertebrata</taxon>
        <taxon>Euteleostomi</taxon>
        <taxon>Mammalia</taxon>
        <taxon>Eutheria</taxon>
        <taxon>Laurasiatheria</taxon>
        <taxon>Artiodactyla</taxon>
        <taxon>Ruminantia</taxon>
        <taxon>Pecora</taxon>
        <taxon>Cervidae</taxon>
        <taxon>Muntiacinae</taxon>
        <taxon>Muntiacus</taxon>
    </lineage>
</organism>
<proteinExistence type="inferred from homology"/>
<dbReference type="Proteomes" id="UP000326062">
    <property type="component" value="Unassembled WGS sequence"/>
</dbReference>
<dbReference type="GO" id="GO:0031625">
    <property type="term" value="F:ubiquitin protein ligase binding"/>
    <property type="evidence" value="ECO:0007669"/>
    <property type="project" value="InterPro"/>
</dbReference>